<proteinExistence type="predicted"/>
<sequence>MMSFLLSWMLFILKNISKFLIQSLISSLFGSNAFGACIW</sequence>
<gene>
    <name evidence="1" type="ORF">BpHYR1_035285</name>
</gene>
<comment type="caution">
    <text evidence="1">The sequence shown here is derived from an EMBL/GenBank/DDBJ whole genome shotgun (WGS) entry which is preliminary data.</text>
</comment>
<dbReference type="EMBL" id="REGN01012378">
    <property type="protein sequence ID" value="RMZ95546.1"/>
    <property type="molecule type" value="Genomic_DNA"/>
</dbReference>
<evidence type="ECO:0000313" key="2">
    <source>
        <dbReference type="Proteomes" id="UP000276133"/>
    </source>
</evidence>
<evidence type="ECO:0000313" key="1">
    <source>
        <dbReference type="EMBL" id="RMZ95546.1"/>
    </source>
</evidence>
<accession>A0A3M7P8X2</accession>
<dbReference type="AlphaFoldDB" id="A0A3M7P8X2"/>
<dbReference type="Proteomes" id="UP000276133">
    <property type="component" value="Unassembled WGS sequence"/>
</dbReference>
<protein>
    <submittedName>
        <fullName evidence="1">Uncharacterized protein</fullName>
    </submittedName>
</protein>
<reference evidence="1 2" key="1">
    <citation type="journal article" date="2018" name="Sci. Rep.">
        <title>Genomic signatures of local adaptation to the degree of environmental predictability in rotifers.</title>
        <authorList>
            <person name="Franch-Gras L."/>
            <person name="Hahn C."/>
            <person name="Garcia-Roger E.M."/>
            <person name="Carmona M.J."/>
            <person name="Serra M."/>
            <person name="Gomez A."/>
        </authorList>
    </citation>
    <scope>NUCLEOTIDE SEQUENCE [LARGE SCALE GENOMIC DNA]</scope>
    <source>
        <strain evidence="1">HYR1</strain>
    </source>
</reference>
<name>A0A3M7P8X2_BRAPC</name>
<keyword evidence="2" id="KW-1185">Reference proteome</keyword>
<organism evidence="1 2">
    <name type="scientific">Brachionus plicatilis</name>
    <name type="common">Marine rotifer</name>
    <name type="synonym">Brachionus muelleri</name>
    <dbReference type="NCBI Taxonomy" id="10195"/>
    <lineage>
        <taxon>Eukaryota</taxon>
        <taxon>Metazoa</taxon>
        <taxon>Spiralia</taxon>
        <taxon>Gnathifera</taxon>
        <taxon>Rotifera</taxon>
        <taxon>Eurotatoria</taxon>
        <taxon>Monogononta</taxon>
        <taxon>Pseudotrocha</taxon>
        <taxon>Ploima</taxon>
        <taxon>Brachionidae</taxon>
        <taxon>Brachionus</taxon>
    </lineage>
</organism>